<name>A0A926DPS1_9FIRM</name>
<proteinExistence type="predicted"/>
<evidence type="ECO:0000313" key="3">
    <source>
        <dbReference type="Proteomes" id="UP000611762"/>
    </source>
</evidence>
<dbReference type="AlphaFoldDB" id="A0A926DPS1"/>
<evidence type="ECO:0000259" key="1">
    <source>
        <dbReference type="Pfam" id="PF21688"/>
    </source>
</evidence>
<gene>
    <name evidence="2" type="ORF">H8698_11470</name>
</gene>
<dbReference type="PANTHER" id="PTHR42842">
    <property type="entry name" value="FAD/NAD(P)-BINDING OXIDOREDUCTASE"/>
    <property type="match status" value="1"/>
</dbReference>
<comment type="caution">
    <text evidence="2">The sequence shown here is derived from an EMBL/GenBank/DDBJ whole genome shotgun (WGS) entry which is preliminary data.</text>
</comment>
<dbReference type="Pfam" id="PF21688">
    <property type="entry name" value="FAD-depend_C"/>
    <property type="match status" value="1"/>
</dbReference>
<dbReference type="EMBL" id="JACRSU010000004">
    <property type="protein sequence ID" value="MBC8541597.1"/>
    <property type="molecule type" value="Genomic_DNA"/>
</dbReference>
<dbReference type="PANTHER" id="PTHR42842:SF3">
    <property type="entry name" value="FAD_NAD(P)-BINDING OXIDOREDUCTASE FAMILY PROTEIN"/>
    <property type="match status" value="1"/>
</dbReference>
<feature type="domain" description="FAD-dependent protein C-terminal" evidence="1">
    <location>
        <begin position="277"/>
        <end position="472"/>
    </location>
</feature>
<organism evidence="2 3">
    <name type="scientific">Congzhengia minquanensis</name>
    <dbReference type="NCBI Taxonomy" id="2763657"/>
    <lineage>
        <taxon>Bacteria</taxon>
        <taxon>Bacillati</taxon>
        <taxon>Bacillota</taxon>
        <taxon>Clostridia</taxon>
        <taxon>Eubacteriales</taxon>
        <taxon>Oscillospiraceae</taxon>
        <taxon>Congzhengia</taxon>
    </lineage>
</organism>
<reference evidence="2" key="1">
    <citation type="submission" date="2020-08" db="EMBL/GenBank/DDBJ databases">
        <title>Genome public.</title>
        <authorList>
            <person name="Liu C."/>
            <person name="Sun Q."/>
        </authorList>
    </citation>
    <scope>NUCLEOTIDE SEQUENCE</scope>
    <source>
        <strain evidence="2">H8</strain>
    </source>
</reference>
<dbReference type="InterPro" id="IPR036188">
    <property type="entry name" value="FAD/NAD-bd_sf"/>
</dbReference>
<evidence type="ECO:0000313" key="2">
    <source>
        <dbReference type="EMBL" id="MBC8541597.1"/>
    </source>
</evidence>
<dbReference type="Gene3D" id="3.50.50.60">
    <property type="entry name" value="FAD/NAD(P)-binding domain"/>
    <property type="match status" value="2"/>
</dbReference>
<dbReference type="InterPro" id="IPR049516">
    <property type="entry name" value="FAD-depend_C"/>
</dbReference>
<keyword evidence="3" id="KW-1185">Reference proteome</keyword>
<accession>A0A926DPS1</accession>
<dbReference type="PIRSF" id="PIRSF038984">
    <property type="entry name" value="FAD_binding_protein"/>
    <property type="match status" value="1"/>
</dbReference>
<dbReference type="Gene3D" id="3.30.70.2700">
    <property type="match status" value="1"/>
</dbReference>
<dbReference type="SUPFAM" id="SSF51905">
    <property type="entry name" value="FAD/NAD(P)-binding domain"/>
    <property type="match status" value="1"/>
</dbReference>
<sequence>MFVKISNLKMPIDAPLPEVLEAAEGLLHIQRSELRSMKLLRRSVDARHGSVQFVYTILAETTAEILCDGKKLISITPTAMEEPECGKKALAHRPVIVGFGPCGMFCALWLARRGYRPLVLERGADVDARTAAVNAFWKTGTLNETTNVQFGEGGAGTFSDGKLTTRIGDASLEAILQEFVRHGAPEDILYNAMPHIGTDVLKSAVKNIREEILSLGGEIQFQAAVSDIVLKNGEITSVRLAGSGEIPCGPLVAAIGHSARDTYEMLFSHGIAMVQKPFSVGFRAEHLREDIDRAMYGKFAGHPLLGAAPYKLSYREGDRGCYSFCMCPGGSVVNASSEQGRLVTNGMSERARDRKNSNSAICVSVTGADFGTDHPLSGIAFQRKLEEAAFVAGGKNFCAPVQLLGDYLSGRCSARFKHVRPSFLPGTRFFDLNLLLPKQINDFMKAGMLRFERKIRGFTSPGAVLTGIETRTSSPVRILRNENLESVSVRGLFPAGEGAGYAGGIMSAAADGVRIAHQIMKTYQPF</sequence>
<dbReference type="RefSeq" id="WP_249313621.1">
    <property type="nucleotide sequence ID" value="NZ_JACRSU010000004.1"/>
</dbReference>
<dbReference type="Proteomes" id="UP000611762">
    <property type="component" value="Unassembled WGS sequence"/>
</dbReference>
<dbReference type="InterPro" id="IPR028348">
    <property type="entry name" value="FAD-binding_protein"/>
</dbReference>
<protein>
    <recommendedName>
        <fullName evidence="1">FAD-dependent protein C-terminal domain-containing protein</fullName>
    </recommendedName>
</protein>